<dbReference type="EMBL" id="KN823393">
    <property type="protein sequence ID" value="KIO17355.1"/>
    <property type="molecule type" value="Genomic_DNA"/>
</dbReference>
<dbReference type="Proteomes" id="UP000054248">
    <property type="component" value="Unassembled WGS sequence"/>
</dbReference>
<evidence type="ECO:0000259" key="4">
    <source>
        <dbReference type="PROSITE" id="PS50039"/>
    </source>
</evidence>
<keyword evidence="2" id="KW-0539">Nucleus</keyword>
<protein>
    <recommendedName>
        <fullName evidence="4">Fork-head domain-containing protein</fullName>
    </recommendedName>
</protein>
<feature type="compositionally biased region" description="Low complexity" evidence="3">
    <location>
        <begin position="165"/>
        <end position="180"/>
    </location>
</feature>
<dbReference type="Pfam" id="PF00250">
    <property type="entry name" value="Forkhead"/>
    <property type="match status" value="1"/>
</dbReference>
<reference evidence="6" key="2">
    <citation type="submission" date="2015-01" db="EMBL/GenBank/DDBJ databases">
        <title>Evolutionary Origins and Diversification of the Mycorrhizal Mutualists.</title>
        <authorList>
            <consortium name="DOE Joint Genome Institute"/>
            <consortium name="Mycorrhizal Genomics Consortium"/>
            <person name="Kohler A."/>
            <person name="Kuo A."/>
            <person name="Nagy L.G."/>
            <person name="Floudas D."/>
            <person name="Copeland A."/>
            <person name="Barry K.W."/>
            <person name="Cichocki N."/>
            <person name="Veneault-Fourrey C."/>
            <person name="LaButti K."/>
            <person name="Lindquist E.A."/>
            <person name="Lipzen A."/>
            <person name="Lundell T."/>
            <person name="Morin E."/>
            <person name="Murat C."/>
            <person name="Riley R."/>
            <person name="Ohm R."/>
            <person name="Sun H."/>
            <person name="Tunlid A."/>
            <person name="Henrissat B."/>
            <person name="Grigoriev I.V."/>
            <person name="Hibbett D.S."/>
            <person name="Martin F."/>
        </authorList>
    </citation>
    <scope>NUCLEOTIDE SEQUENCE [LARGE SCALE GENOMIC DNA]</scope>
    <source>
        <strain evidence="6">MUT 4182</strain>
    </source>
</reference>
<gene>
    <name evidence="5" type="ORF">M407DRAFT_32971</name>
</gene>
<feature type="region of interest" description="Disordered" evidence="3">
    <location>
        <begin position="156"/>
        <end position="180"/>
    </location>
</feature>
<evidence type="ECO:0000256" key="1">
    <source>
        <dbReference type="ARBA" id="ARBA00023125"/>
    </source>
</evidence>
<dbReference type="InterPro" id="IPR001766">
    <property type="entry name" value="Fork_head_dom"/>
</dbReference>
<dbReference type="OrthoDB" id="3261753at2759"/>
<dbReference type="InterPro" id="IPR036390">
    <property type="entry name" value="WH_DNA-bd_sf"/>
</dbReference>
<dbReference type="SUPFAM" id="SSF46785">
    <property type="entry name" value="Winged helix' DNA-binding domain"/>
    <property type="match status" value="1"/>
</dbReference>
<dbReference type="HOGENOM" id="CLU_886215_0_0_1"/>
<evidence type="ECO:0000256" key="3">
    <source>
        <dbReference type="SAM" id="MobiDB-lite"/>
    </source>
</evidence>
<keyword evidence="6" id="KW-1185">Reference proteome</keyword>
<dbReference type="GO" id="GO:0043565">
    <property type="term" value="F:sequence-specific DNA binding"/>
    <property type="evidence" value="ECO:0007669"/>
    <property type="project" value="InterPro"/>
</dbReference>
<reference evidence="5 6" key="1">
    <citation type="submission" date="2014-04" db="EMBL/GenBank/DDBJ databases">
        <authorList>
            <consortium name="DOE Joint Genome Institute"/>
            <person name="Kuo A."/>
            <person name="Girlanda M."/>
            <person name="Perotto S."/>
            <person name="Kohler A."/>
            <person name="Nagy L.G."/>
            <person name="Floudas D."/>
            <person name="Copeland A."/>
            <person name="Barry K.W."/>
            <person name="Cichocki N."/>
            <person name="Veneault-Fourrey C."/>
            <person name="LaButti K."/>
            <person name="Lindquist E.A."/>
            <person name="Lipzen A."/>
            <person name="Lundell T."/>
            <person name="Morin E."/>
            <person name="Murat C."/>
            <person name="Sun H."/>
            <person name="Tunlid A."/>
            <person name="Henrissat B."/>
            <person name="Grigoriev I.V."/>
            <person name="Hibbett D.S."/>
            <person name="Martin F."/>
            <person name="Nordberg H.P."/>
            <person name="Cantor M.N."/>
            <person name="Hua S.X."/>
        </authorList>
    </citation>
    <scope>NUCLEOTIDE SEQUENCE [LARGE SCALE GENOMIC DNA]</scope>
    <source>
        <strain evidence="5 6">MUT 4182</strain>
    </source>
</reference>
<name>A0A0C3PRU2_9AGAM</name>
<keyword evidence="1 2" id="KW-0238">DNA-binding</keyword>
<feature type="domain" description="Fork-head" evidence="4">
    <location>
        <begin position="93"/>
        <end position="166"/>
    </location>
</feature>
<proteinExistence type="predicted"/>
<dbReference type="Gene3D" id="1.10.10.10">
    <property type="entry name" value="Winged helix-like DNA-binding domain superfamily/Winged helix DNA-binding domain"/>
    <property type="match status" value="1"/>
</dbReference>
<feature type="DNA-binding region" description="Fork-head" evidence="2">
    <location>
        <begin position="93"/>
        <end position="166"/>
    </location>
</feature>
<evidence type="ECO:0000313" key="6">
    <source>
        <dbReference type="Proteomes" id="UP000054248"/>
    </source>
</evidence>
<comment type="subcellular location">
    <subcellularLocation>
        <location evidence="2">Nucleus</location>
    </subcellularLocation>
</comment>
<dbReference type="InterPro" id="IPR036388">
    <property type="entry name" value="WH-like_DNA-bd_sf"/>
</dbReference>
<dbReference type="AlphaFoldDB" id="A0A0C3PRU2"/>
<sequence>MSSILENYSPYLWISTQDALDEYPEISMPHIASEPSFDTAHAPEEVVIRSCVDISSLAEEILATLLNRGFVRPPSIPTLMEMILSRGSFRSHEIREIILRMYPTEYKDKKAYQRLVENVKHNLTRCKCFEQTPRIRGMAGKGGLWRYVSSAKPKAKRSAPRPRIRGPAIPTTTIPSPAPTDTTEITDEIFMEASSLALSPIADSVDACWIPPSSAEEDALLSRSGSVPETSSTSGAMPLRLFSQGAPGVMMANTEVSRHWMLFPTPHGYEFGTTPQPVQSMSSMTSGTPFIAVTGSHPNHRYAALPYGSAQFTS</sequence>
<organism evidence="5 6">
    <name type="scientific">Tulasnella calospora MUT 4182</name>
    <dbReference type="NCBI Taxonomy" id="1051891"/>
    <lineage>
        <taxon>Eukaryota</taxon>
        <taxon>Fungi</taxon>
        <taxon>Dikarya</taxon>
        <taxon>Basidiomycota</taxon>
        <taxon>Agaricomycotina</taxon>
        <taxon>Agaricomycetes</taxon>
        <taxon>Cantharellales</taxon>
        <taxon>Tulasnellaceae</taxon>
        <taxon>Tulasnella</taxon>
    </lineage>
</organism>
<dbReference type="GO" id="GO:0003700">
    <property type="term" value="F:DNA-binding transcription factor activity"/>
    <property type="evidence" value="ECO:0007669"/>
    <property type="project" value="InterPro"/>
</dbReference>
<evidence type="ECO:0000313" key="5">
    <source>
        <dbReference type="EMBL" id="KIO17355.1"/>
    </source>
</evidence>
<dbReference type="GO" id="GO:0005634">
    <property type="term" value="C:nucleus"/>
    <property type="evidence" value="ECO:0007669"/>
    <property type="project" value="UniProtKB-SubCell"/>
</dbReference>
<dbReference type="PROSITE" id="PS50039">
    <property type="entry name" value="FORK_HEAD_3"/>
    <property type="match status" value="1"/>
</dbReference>
<evidence type="ECO:0000256" key="2">
    <source>
        <dbReference type="PROSITE-ProRule" id="PRU00089"/>
    </source>
</evidence>
<accession>A0A0C3PRU2</accession>